<dbReference type="AlphaFoldDB" id="A0A955I9M7"/>
<evidence type="ECO:0000313" key="4">
    <source>
        <dbReference type="Proteomes" id="UP000745577"/>
    </source>
</evidence>
<evidence type="ECO:0000256" key="1">
    <source>
        <dbReference type="SAM" id="Coils"/>
    </source>
</evidence>
<keyword evidence="1" id="KW-0175">Coiled coil</keyword>
<feature type="transmembrane region" description="Helical" evidence="2">
    <location>
        <begin position="1016"/>
        <end position="1035"/>
    </location>
</feature>
<protein>
    <submittedName>
        <fullName evidence="3">Uncharacterized protein</fullName>
    </submittedName>
</protein>
<feature type="transmembrane region" description="Helical" evidence="2">
    <location>
        <begin position="956"/>
        <end position="974"/>
    </location>
</feature>
<feature type="coiled-coil region" evidence="1">
    <location>
        <begin position="8"/>
        <end position="74"/>
    </location>
</feature>
<dbReference type="EMBL" id="JAGQLL010000058">
    <property type="protein sequence ID" value="MCA9380424.1"/>
    <property type="molecule type" value="Genomic_DNA"/>
</dbReference>
<gene>
    <name evidence="3" type="ORF">KC675_04565</name>
</gene>
<organism evidence="3 4">
    <name type="scientific">Candidatus Dojkabacteria bacterium</name>
    <dbReference type="NCBI Taxonomy" id="2099670"/>
    <lineage>
        <taxon>Bacteria</taxon>
        <taxon>Candidatus Dojkabacteria</taxon>
    </lineage>
</organism>
<feature type="transmembrane region" description="Helical" evidence="2">
    <location>
        <begin position="711"/>
        <end position="736"/>
    </location>
</feature>
<feature type="transmembrane region" description="Helical" evidence="2">
    <location>
        <begin position="902"/>
        <end position="922"/>
    </location>
</feature>
<feature type="transmembrane region" description="Helical" evidence="2">
    <location>
        <begin position="928"/>
        <end position="949"/>
    </location>
</feature>
<reference evidence="3" key="1">
    <citation type="submission" date="2020-04" db="EMBL/GenBank/DDBJ databases">
        <authorList>
            <person name="Zhang T."/>
        </authorList>
    </citation>
    <scope>NUCLEOTIDE SEQUENCE</scope>
    <source>
        <strain evidence="3">HKST-UBA15</strain>
    </source>
</reference>
<evidence type="ECO:0000313" key="3">
    <source>
        <dbReference type="EMBL" id="MCA9380424.1"/>
    </source>
</evidence>
<evidence type="ECO:0000256" key="2">
    <source>
        <dbReference type="SAM" id="Phobius"/>
    </source>
</evidence>
<dbReference type="Proteomes" id="UP000745577">
    <property type="component" value="Unassembled WGS sequence"/>
</dbReference>
<accession>A0A955I9M7</accession>
<feature type="transmembrane region" description="Helical" evidence="2">
    <location>
        <begin position="986"/>
        <end position="1004"/>
    </location>
</feature>
<proteinExistence type="predicted"/>
<keyword evidence="2" id="KW-0812">Transmembrane</keyword>
<sequence>MIDTTTSSQELEELEREHSERLAELQSQRAYINMLLRNTEQDILEIETEKEIILRDLERAKKEERNKDARYNGQEINERWKKITRKMTDANTYNWQLFRNNSQSSILTDDLKNELGEILTNLTRSYNSLSKLKKEFDTIAERYNNTSDSDQKEKIQKDLQEKITEFTDLEDTFNDLYLEFINKQQTRDFYDAYAQNEVEKKLEEIKIDTIEPLKLANSRENVDRVKFMIYIDDYIRAYRDGRDVPVPSFAILEKYYNKKTGLVKNEEFPAFFEMLTGISFEVFNQENEIKNDKVRQILTKHHIKSLNDKEKLALKTELTEEDLTKEEEKKPILSYLSITEKEEEIDQSKSGILKRSAKKLKTDLDYGTDPYLSRNPLYQKRAKEVHEAIYVKMLEKGQIISGLADLNNLTQVESLRPELSEIVKGYVNGKVSQTKSAIKKKVKDTIDTKILGQGINTNGLRITTTIIDKARYLRRKKRKAKGLGKTLTRFIIKRIFDEIVGKIVDTAKSAIDLVKNTTAASRMSNYFRGTSFGQSIQKIGTATLDTTKAVAKMPGEFVRGLINKGDLAVKAIKANRFVIGAMDAGHVAKTALGKAPRGLIYSAGVSSIALSLGIPITGLLPIAIGGGLLGIGIETIDDLMHSPMYRPTSGILRWIQSKGSALYRNPITGGFSNEIIQNNPQVASNLKNAGNAFGGTGARLFSAAKTGLSGAMFAAAIAGLIGINPVVAGVATFGAITAGKFALRTATGRSIYQGLVNNTYGNLLSRLAILPLQRMMLMVGTTQIMSNLIEDLVKTIKSGGTTGEFLSKNFSFKDKGVIDRFLTVNNYLGMYGYFTNYAFLTRMSVGRMMEYIIRGGEMSGIFGPSKYTGILNMIRAGWDGLMTTTSLSQLLSKLGLVIRGSILPTLALAGSTLVGLGIAALLGINIGGIGATVGALAGGLIGMGIGALIATATGGFLTPLVLAFNAIGTTLGAWVGSLFDNAIDKIARNLFAVIGGISFLFTLIDMFQHKSMNLRRITMASLSLALTLPALGAVLDKASVQQSQSNSTLPTPTIVNAYYQQDSSQSNIQVINNSGYPVKTSEIKKLTNQIFSKTPEYVGMEKYIILKNDGESSIFINGNSLIINLSVVEKDPASVIDELIAKFSEENLQQKTSLR</sequence>
<keyword evidence="2" id="KW-1133">Transmembrane helix</keyword>
<name>A0A955I9M7_9BACT</name>
<comment type="caution">
    <text evidence="3">The sequence shown here is derived from an EMBL/GenBank/DDBJ whole genome shotgun (WGS) entry which is preliminary data.</text>
</comment>
<reference evidence="3" key="2">
    <citation type="journal article" date="2021" name="Microbiome">
        <title>Successional dynamics and alternative stable states in a saline activated sludge microbial community over 9 years.</title>
        <authorList>
            <person name="Wang Y."/>
            <person name="Ye J."/>
            <person name="Ju F."/>
            <person name="Liu L."/>
            <person name="Boyd J.A."/>
            <person name="Deng Y."/>
            <person name="Parks D.H."/>
            <person name="Jiang X."/>
            <person name="Yin X."/>
            <person name="Woodcroft B.J."/>
            <person name="Tyson G.W."/>
            <person name="Hugenholtz P."/>
            <person name="Polz M.F."/>
            <person name="Zhang T."/>
        </authorList>
    </citation>
    <scope>NUCLEOTIDE SEQUENCE</scope>
    <source>
        <strain evidence="3">HKST-UBA15</strain>
    </source>
</reference>
<keyword evidence="2" id="KW-0472">Membrane</keyword>